<evidence type="ECO:0000313" key="1">
    <source>
        <dbReference type="EMBL" id="GHE67109.1"/>
    </source>
</evidence>
<dbReference type="EMBL" id="BNAG01000003">
    <property type="protein sequence ID" value="GHE67109.1"/>
    <property type="molecule type" value="Genomic_DNA"/>
</dbReference>
<dbReference type="Proteomes" id="UP000658258">
    <property type="component" value="Unassembled WGS sequence"/>
</dbReference>
<gene>
    <name evidence="1" type="ORF">GCM10011340_23220</name>
</gene>
<proteinExistence type="predicted"/>
<evidence type="ECO:0000313" key="2">
    <source>
        <dbReference type="Proteomes" id="UP000658258"/>
    </source>
</evidence>
<name>A0ABQ3I8V8_9BACT</name>
<comment type="caution">
    <text evidence="1">The sequence shown here is derived from an EMBL/GenBank/DDBJ whole genome shotgun (WGS) entry which is preliminary data.</text>
</comment>
<sequence>MVNRILIATFLIVTSFQASAQLFKYELKRRLLKEFDEDKTESILLCMEFFEHELSTFFNLSENSGQDPIAMYIEYTEENYPEFEIPLDFSAQQELYQKLDTHFFIQTWDYGLASYGPDGTTYILLNLKSGSPLFHYLKKKSKKVKTVTDYLNRLNIVGDISPASIGQLASLIPLEHQQNIELRILLTFHYLTLNDRIKRRDKM</sequence>
<dbReference type="RefSeq" id="WP_189630425.1">
    <property type="nucleotide sequence ID" value="NZ_BNAG01000003.1"/>
</dbReference>
<organism evidence="1 2">
    <name type="scientific">Roseivirga thermotolerans</name>
    <dbReference type="NCBI Taxonomy" id="1758176"/>
    <lineage>
        <taxon>Bacteria</taxon>
        <taxon>Pseudomonadati</taxon>
        <taxon>Bacteroidota</taxon>
        <taxon>Cytophagia</taxon>
        <taxon>Cytophagales</taxon>
        <taxon>Roseivirgaceae</taxon>
        <taxon>Roseivirga</taxon>
    </lineage>
</organism>
<keyword evidence="2" id="KW-1185">Reference proteome</keyword>
<accession>A0ABQ3I8V8</accession>
<evidence type="ECO:0008006" key="3">
    <source>
        <dbReference type="Google" id="ProtNLM"/>
    </source>
</evidence>
<reference evidence="2" key="1">
    <citation type="journal article" date="2019" name="Int. J. Syst. Evol. Microbiol.">
        <title>The Global Catalogue of Microorganisms (GCM) 10K type strain sequencing project: providing services to taxonomists for standard genome sequencing and annotation.</title>
        <authorList>
            <consortium name="The Broad Institute Genomics Platform"/>
            <consortium name="The Broad Institute Genome Sequencing Center for Infectious Disease"/>
            <person name="Wu L."/>
            <person name="Ma J."/>
        </authorList>
    </citation>
    <scope>NUCLEOTIDE SEQUENCE [LARGE SCALE GENOMIC DNA]</scope>
    <source>
        <strain evidence="2">CGMCC 1.15111</strain>
    </source>
</reference>
<protein>
    <recommendedName>
        <fullName evidence="3">DUF4252 domain-containing protein</fullName>
    </recommendedName>
</protein>